<dbReference type="RefSeq" id="WP_382203531.1">
    <property type="nucleotide sequence ID" value="NZ_JBHTBZ010000068.1"/>
</dbReference>
<gene>
    <name evidence="2" type="ORF">ACFQU0_19475</name>
</gene>
<evidence type="ECO:0000313" key="2">
    <source>
        <dbReference type="EMBL" id="MFC7462608.1"/>
    </source>
</evidence>
<dbReference type="Proteomes" id="UP001596457">
    <property type="component" value="Unassembled WGS sequence"/>
</dbReference>
<reference evidence="3" key="1">
    <citation type="journal article" date="2019" name="Int. J. Syst. Evol. Microbiol.">
        <title>The Global Catalogue of Microorganisms (GCM) 10K type strain sequencing project: providing services to taxonomists for standard genome sequencing and annotation.</title>
        <authorList>
            <consortium name="The Broad Institute Genomics Platform"/>
            <consortium name="The Broad Institute Genome Sequencing Center for Infectious Disease"/>
            <person name="Wu L."/>
            <person name="Ma J."/>
        </authorList>
    </citation>
    <scope>NUCLEOTIDE SEQUENCE [LARGE SCALE GENOMIC DNA]</scope>
    <source>
        <strain evidence="3">CCUG 53903</strain>
    </source>
</reference>
<organism evidence="2 3">
    <name type="scientific">Hydrogenophaga defluvii</name>
    <dbReference type="NCBI Taxonomy" id="249410"/>
    <lineage>
        <taxon>Bacteria</taxon>
        <taxon>Pseudomonadati</taxon>
        <taxon>Pseudomonadota</taxon>
        <taxon>Betaproteobacteria</taxon>
        <taxon>Burkholderiales</taxon>
        <taxon>Comamonadaceae</taxon>
        <taxon>Hydrogenophaga</taxon>
    </lineage>
</organism>
<feature type="region of interest" description="Disordered" evidence="1">
    <location>
        <begin position="1"/>
        <end position="56"/>
    </location>
</feature>
<sequence length="229" mass="24175">MSNTKTEAGHKSAADAANGAVKPQKPSRARKSAAHSRPNAKAARPDHANSARAKGKRVSRADLVQLDVDRWLVVADENDLARTAKLAMAALASTGRIFLMAGSPVELTYDDRHIAPELRVLDYDGLASVFCEVVGCVGYDHDTGNLKPGPGSAQLAKLIQVHRPYGELPVLKAIVVGPAKRPDGTVITESGYDELSGLLVVDVNANPKHFAPAVFTGDAELDALLAELG</sequence>
<accession>A0ABW2SGF2</accession>
<keyword evidence="3" id="KW-1185">Reference proteome</keyword>
<protein>
    <submittedName>
        <fullName evidence="2">Uncharacterized protein</fullName>
    </submittedName>
</protein>
<evidence type="ECO:0000313" key="3">
    <source>
        <dbReference type="Proteomes" id="UP001596457"/>
    </source>
</evidence>
<name>A0ABW2SGF2_9BURK</name>
<feature type="compositionally biased region" description="Basic residues" evidence="1">
    <location>
        <begin position="25"/>
        <end position="34"/>
    </location>
</feature>
<comment type="caution">
    <text evidence="2">The sequence shown here is derived from an EMBL/GenBank/DDBJ whole genome shotgun (WGS) entry which is preliminary data.</text>
</comment>
<proteinExistence type="predicted"/>
<dbReference type="EMBL" id="JBHTBZ010000068">
    <property type="protein sequence ID" value="MFC7462608.1"/>
    <property type="molecule type" value="Genomic_DNA"/>
</dbReference>
<evidence type="ECO:0000256" key="1">
    <source>
        <dbReference type="SAM" id="MobiDB-lite"/>
    </source>
</evidence>